<dbReference type="PANTHER" id="PTHR21381:SF3">
    <property type="entry name" value="SGC REGION PROTEIN SGCQ-RELATED"/>
    <property type="match status" value="1"/>
</dbReference>
<dbReference type="RefSeq" id="WP_151114635.1">
    <property type="nucleotide sequence ID" value="NZ_CP042582.1"/>
</dbReference>
<dbReference type="SUPFAM" id="SSF51366">
    <property type="entry name" value="Ribulose-phoshate binding barrel"/>
    <property type="match status" value="1"/>
</dbReference>
<dbReference type="InterPro" id="IPR011060">
    <property type="entry name" value="RibuloseP-bd_barrel"/>
</dbReference>
<name>A0A5J6MST5_9PROT</name>
<sequence length="270" mass="28197">MTQFRDLFPSPKPIIGVIHLPALPGYPMSKGIDHAIEKALTDLAALEAGGADGALVENEYDRPHTVLSAPETTAAMTRVTREVVAAARRCIVGVEILLNDPTASLAVARATGARFIRTDYFVDPMERPEHGGAMHIDPEGLMSYRARIGAEDVLVLADIQVKYARMLVPRGLDESARLAREHRADAAIVSGNATGEPPAVADLALAKQGAGNLPILIGSGTDIANGASLLSVADGAVVGTSLKLGDHIAVERVKALVALARGLAPRSAVS</sequence>
<dbReference type="EMBL" id="CP042582">
    <property type="protein sequence ID" value="QEX20399.1"/>
    <property type="molecule type" value="Genomic_DNA"/>
</dbReference>
<dbReference type="OrthoDB" id="9791357at2"/>
<dbReference type="InterPro" id="IPR005137">
    <property type="entry name" value="BtpA"/>
</dbReference>
<dbReference type="AlphaFoldDB" id="A0A5J6MST5"/>
<evidence type="ECO:0000256" key="1">
    <source>
        <dbReference type="ARBA" id="ARBA00006007"/>
    </source>
</evidence>
<dbReference type="Proteomes" id="UP000325797">
    <property type="component" value="Chromosome"/>
</dbReference>
<gene>
    <name evidence="2" type="primary">btpA</name>
    <name evidence="2" type="ORF">FRZ61_03160</name>
</gene>
<dbReference type="PIRSF" id="PIRSF005956">
    <property type="entry name" value="BtpA"/>
    <property type="match status" value="1"/>
</dbReference>
<protein>
    <submittedName>
        <fullName evidence="2">Phosphorybosylanthranilate isomerase</fullName>
    </submittedName>
</protein>
<dbReference type="KEGG" id="hadh:FRZ61_03160"/>
<organism evidence="2 3">
    <name type="scientific">Hypericibacter adhaerens</name>
    <dbReference type="NCBI Taxonomy" id="2602016"/>
    <lineage>
        <taxon>Bacteria</taxon>
        <taxon>Pseudomonadati</taxon>
        <taxon>Pseudomonadota</taxon>
        <taxon>Alphaproteobacteria</taxon>
        <taxon>Rhodospirillales</taxon>
        <taxon>Dongiaceae</taxon>
        <taxon>Hypericibacter</taxon>
    </lineage>
</organism>
<comment type="similarity">
    <text evidence="1">Belongs to the BtpA family.</text>
</comment>
<evidence type="ECO:0000313" key="3">
    <source>
        <dbReference type="Proteomes" id="UP000325797"/>
    </source>
</evidence>
<accession>A0A5J6MST5</accession>
<keyword evidence="3" id="KW-1185">Reference proteome</keyword>
<proteinExistence type="inferred from homology"/>
<reference evidence="2 3" key="1">
    <citation type="submission" date="2019-08" db="EMBL/GenBank/DDBJ databases">
        <title>Hyperibacter terrae gen. nov., sp. nov. and Hyperibacter viscosus sp. nov., two new members in the family Rhodospirillaceae isolated from the rhizosphere of Hypericum perforatum.</title>
        <authorList>
            <person name="Noviana Z."/>
        </authorList>
    </citation>
    <scope>NUCLEOTIDE SEQUENCE [LARGE SCALE GENOMIC DNA]</scope>
    <source>
        <strain evidence="2 3">R5959</strain>
    </source>
</reference>
<evidence type="ECO:0000313" key="2">
    <source>
        <dbReference type="EMBL" id="QEX20399.1"/>
    </source>
</evidence>
<dbReference type="PANTHER" id="PTHR21381">
    <property type="entry name" value="ZGC:162297"/>
    <property type="match status" value="1"/>
</dbReference>
<dbReference type="GO" id="GO:0016853">
    <property type="term" value="F:isomerase activity"/>
    <property type="evidence" value="ECO:0007669"/>
    <property type="project" value="UniProtKB-KW"/>
</dbReference>
<dbReference type="NCBIfam" id="TIGR00259">
    <property type="entry name" value="thylakoid_BtpA"/>
    <property type="match status" value="1"/>
</dbReference>
<dbReference type="Pfam" id="PF03437">
    <property type="entry name" value="BtpA"/>
    <property type="match status" value="1"/>
</dbReference>
<keyword evidence="2" id="KW-0413">Isomerase</keyword>